<feature type="domain" description="Acyltransferase 3" evidence="3">
    <location>
        <begin position="268"/>
        <end position="652"/>
    </location>
</feature>
<protein>
    <recommendedName>
        <fullName evidence="7">Nose resistant-to-fluoxetine protein N-terminal domain-containing protein</fullName>
    </recommendedName>
</protein>
<keyword evidence="1" id="KW-1133">Transmembrane helix</keyword>
<dbReference type="PANTHER" id="PTHR11161:SF71">
    <property type="entry name" value="NOSE RESISTANT-TO-FLUOXETINE PROTEIN N-TERMINAL DOMAIN-CONTAINING PROTEIN"/>
    <property type="match status" value="1"/>
</dbReference>
<accession>A0AAD7Y825</accession>
<keyword evidence="1" id="KW-0472">Membrane</keyword>
<evidence type="ECO:0000256" key="1">
    <source>
        <dbReference type="SAM" id="Phobius"/>
    </source>
</evidence>
<feature type="transmembrane region" description="Helical" evidence="1">
    <location>
        <begin position="273"/>
        <end position="293"/>
    </location>
</feature>
<proteinExistence type="predicted"/>
<feature type="transmembrane region" description="Helical" evidence="1">
    <location>
        <begin position="591"/>
        <end position="609"/>
    </location>
</feature>
<gene>
    <name evidence="5" type="ORF">PYW07_010941</name>
</gene>
<dbReference type="InterPro" id="IPR052728">
    <property type="entry name" value="O2_lipid_transport_reg"/>
</dbReference>
<feature type="signal peptide" evidence="2">
    <location>
        <begin position="1"/>
        <end position="18"/>
    </location>
</feature>
<sequence length="699" mass="78981">MTCVTMKVFSVFIQIVLASFFCISAAEHIRENRRTEVDIVIEGLEDLDWSEQEKPCLDQTLLVLNNVKNYTVWAVWIWNSMHHPVGSFYGSRYSFGNYDQCLKAPSNFGDPKIATQYCLSDVKLTEREVKEYGGADVYGRTEEYLNIKSKEGRKSDTISWGACLPAVCDHGSVSKILKTMYLVNPITPMDPDVTVDYCVKAGEKTEYSLKFYVFVATMLGLVVAAVSSTIYLEYDNTDSRLRRIAYSFSLKRNWSSFIKISNDEIPVLNFTKAVVLTFITCLHVFVFIVAGSISNAHDYDQLISVKNSTLGNTFQHLDLPAVENFFVISGLLLMKGLMEKKKNPVITLLQRYVRLIGSFAVLIFYTIAVSEYMGDGPLWNRIIGREQKACSKTWLVGLLMLGNYVDSDNICQQVSWYIPADYHLAIMGTALFCLWQWNKRIGKIVTTITVIFSVVITGITTYSRGLNGILLYDIEKLIHVRDNEVYKDTYMRSHHRAGSYFLGMAMGYIITVYRPAKYRGVISKECSYLGLAAAFILGLKVLSAAPVWCLGEYNAWNAAVYAALNRNIWAFATCACIGISEYGDVQTLRNFMSWPVFTLISRLAYGVYITHSLILERFLFSQRNPMQYDIFNLILNGIGILITSAVLAVVLWLFVESPLSNLANLVLSPVKKQTSNGIENKKEINGQTKITDLKYTKAL</sequence>
<evidence type="ECO:0000259" key="3">
    <source>
        <dbReference type="Pfam" id="PF01757"/>
    </source>
</evidence>
<dbReference type="GO" id="GO:0016747">
    <property type="term" value="F:acyltransferase activity, transferring groups other than amino-acyl groups"/>
    <property type="evidence" value="ECO:0007669"/>
    <property type="project" value="InterPro"/>
</dbReference>
<feature type="transmembrane region" description="Helical" evidence="1">
    <location>
        <begin position="497"/>
        <end position="516"/>
    </location>
</feature>
<dbReference type="InterPro" id="IPR002656">
    <property type="entry name" value="Acyl_transf_3_dom"/>
</dbReference>
<comment type="caution">
    <text evidence="5">The sequence shown here is derived from an EMBL/GenBank/DDBJ whole genome shotgun (WGS) entry which is preliminary data.</text>
</comment>
<dbReference type="EMBL" id="JARGEI010000029">
    <property type="protein sequence ID" value="KAJ8706164.1"/>
    <property type="molecule type" value="Genomic_DNA"/>
</dbReference>
<feature type="chain" id="PRO_5042084565" description="Nose resistant-to-fluoxetine protein N-terminal domain-containing protein" evidence="2">
    <location>
        <begin position="19"/>
        <end position="699"/>
    </location>
</feature>
<dbReference type="Proteomes" id="UP001231518">
    <property type="component" value="Chromosome 26"/>
</dbReference>
<dbReference type="InterPro" id="IPR006621">
    <property type="entry name" value="Nose-resist-to-fluoxetine_N"/>
</dbReference>
<feature type="transmembrane region" description="Helical" evidence="1">
    <location>
        <begin position="211"/>
        <end position="234"/>
    </location>
</feature>
<feature type="transmembrane region" description="Helical" evidence="1">
    <location>
        <begin position="444"/>
        <end position="463"/>
    </location>
</feature>
<feature type="transmembrane region" description="Helical" evidence="1">
    <location>
        <begin position="355"/>
        <end position="373"/>
    </location>
</feature>
<feature type="transmembrane region" description="Helical" evidence="1">
    <location>
        <begin position="630"/>
        <end position="655"/>
    </location>
</feature>
<name>A0AAD7Y825_MYTSE</name>
<feature type="transmembrane region" description="Helical" evidence="1">
    <location>
        <begin position="528"/>
        <end position="548"/>
    </location>
</feature>
<dbReference type="AlphaFoldDB" id="A0AAD7Y825"/>
<evidence type="ECO:0000313" key="6">
    <source>
        <dbReference type="Proteomes" id="UP001231518"/>
    </source>
</evidence>
<reference evidence="5" key="1">
    <citation type="submission" date="2023-03" db="EMBL/GenBank/DDBJ databases">
        <title>Chromosome-level genomes of two armyworms, Mythimna separata and Mythimna loreyi, provide insights into the biosynthesis and reception of sex pheromones.</title>
        <authorList>
            <person name="Zhao H."/>
        </authorList>
    </citation>
    <scope>NUCLEOTIDE SEQUENCE</scope>
    <source>
        <strain evidence="5">BeijingLab</strain>
        <tissue evidence="5">Pupa</tissue>
    </source>
</reference>
<keyword evidence="2" id="KW-0732">Signal</keyword>
<dbReference type="PANTHER" id="PTHR11161">
    <property type="entry name" value="O-ACYLTRANSFERASE"/>
    <property type="match status" value="1"/>
</dbReference>
<dbReference type="Pfam" id="PF01757">
    <property type="entry name" value="Acyl_transf_3"/>
    <property type="match status" value="1"/>
</dbReference>
<keyword evidence="1" id="KW-0812">Transmembrane</keyword>
<dbReference type="Pfam" id="PF20146">
    <property type="entry name" value="NRF"/>
    <property type="match status" value="1"/>
</dbReference>
<keyword evidence="6" id="KW-1185">Reference proteome</keyword>
<evidence type="ECO:0008006" key="7">
    <source>
        <dbReference type="Google" id="ProtNLM"/>
    </source>
</evidence>
<organism evidence="5 6">
    <name type="scientific">Mythimna separata</name>
    <name type="common">Oriental armyworm</name>
    <name type="synonym">Pseudaletia separata</name>
    <dbReference type="NCBI Taxonomy" id="271217"/>
    <lineage>
        <taxon>Eukaryota</taxon>
        <taxon>Metazoa</taxon>
        <taxon>Ecdysozoa</taxon>
        <taxon>Arthropoda</taxon>
        <taxon>Hexapoda</taxon>
        <taxon>Insecta</taxon>
        <taxon>Pterygota</taxon>
        <taxon>Neoptera</taxon>
        <taxon>Endopterygota</taxon>
        <taxon>Lepidoptera</taxon>
        <taxon>Glossata</taxon>
        <taxon>Ditrysia</taxon>
        <taxon>Noctuoidea</taxon>
        <taxon>Noctuidae</taxon>
        <taxon>Noctuinae</taxon>
        <taxon>Hadenini</taxon>
        <taxon>Mythimna</taxon>
    </lineage>
</organism>
<feature type="domain" description="Nose resistant-to-fluoxetine protein N-terminal" evidence="4">
    <location>
        <begin position="56"/>
        <end position="177"/>
    </location>
</feature>
<evidence type="ECO:0000259" key="4">
    <source>
        <dbReference type="Pfam" id="PF20146"/>
    </source>
</evidence>
<evidence type="ECO:0000256" key="2">
    <source>
        <dbReference type="SAM" id="SignalP"/>
    </source>
</evidence>
<evidence type="ECO:0000313" key="5">
    <source>
        <dbReference type="EMBL" id="KAJ8706164.1"/>
    </source>
</evidence>